<dbReference type="EMBL" id="FQXO01000018">
    <property type="protein sequence ID" value="SHH47057.1"/>
    <property type="molecule type" value="Genomic_DNA"/>
</dbReference>
<dbReference type="SUPFAM" id="SSF46785">
    <property type="entry name" value="Winged helix' DNA-binding domain"/>
    <property type="match status" value="1"/>
</dbReference>
<dbReference type="OrthoDB" id="9798835at2"/>
<dbReference type="PANTHER" id="PTHR33154">
    <property type="entry name" value="TRANSCRIPTIONAL REGULATOR, ARSR FAMILY"/>
    <property type="match status" value="1"/>
</dbReference>
<evidence type="ECO:0000259" key="4">
    <source>
        <dbReference type="PROSITE" id="PS50987"/>
    </source>
</evidence>
<dbReference type="NCBIfam" id="NF033788">
    <property type="entry name" value="HTH_metalloreg"/>
    <property type="match status" value="1"/>
</dbReference>
<keyword evidence="6" id="KW-1185">Reference proteome</keyword>
<keyword evidence="1" id="KW-0805">Transcription regulation</keyword>
<dbReference type="InterPro" id="IPR036388">
    <property type="entry name" value="WH-like_DNA-bd_sf"/>
</dbReference>
<reference evidence="6" key="1">
    <citation type="submission" date="2016-11" db="EMBL/GenBank/DDBJ databases">
        <authorList>
            <person name="Varghese N."/>
            <person name="Submissions S."/>
        </authorList>
    </citation>
    <scope>NUCLEOTIDE SEQUENCE [LARGE SCALE GENOMIC DNA]</scope>
    <source>
        <strain evidence="6">DSM 13643</strain>
    </source>
</reference>
<dbReference type="Proteomes" id="UP000183967">
    <property type="component" value="Unassembled WGS sequence"/>
</dbReference>
<dbReference type="SMART" id="SM00418">
    <property type="entry name" value="HTH_ARSR"/>
    <property type="match status" value="1"/>
</dbReference>
<dbReference type="PANTHER" id="PTHR33154:SF33">
    <property type="entry name" value="TRANSCRIPTIONAL REPRESSOR SDPR"/>
    <property type="match status" value="1"/>
</dbReference>
<dbReference type="InterPro" id="IPR051081">
    <property type="entry name" value="HTH_MetalResp_TranReg"/>
</dbReference>
<dbReference type="PROSITE" id="PS50987">
    <property type="entry name" value="HTH_ARSR_2"/>
    <property type="match status" value="1"/>
</dbReference>
<evidence type="ECO:0000256" key="2">
    <source>
        <dbReference type="ARBA" id="ARBA00023125"/>
    </source>
</evidence>
<dbReference type="Pfam" id="PF01022">
    <property type="entry name" value="HTH_5"/>
    <property type="match status" value="1"/>
</dbReference>
<dbReference type="InterPro" id="IPR036390">
    <property type="entry name" value="WH_DNA-bd_sf"/>
</dbReference>
<dbReference type="GO" id="GO:0003700">
    <property type="term" value="F:DNA-binding transcription factor activity"/>
    <property type="evidence" value="ECO:0007669"/>
    <property type="project" value="InterPro"/>
</dbReference>
<accession>A0A1M5T8F7</accession>
<evidence type="ECO:0000256" key="1">
    <source>
        <dbReference type="ARBA" id="ARBA00023015"/>
    </source>
</evidence>
<dbReference type="PRINTS" id="PR00778">
    <property type="entry name" value="HTHARSR"/>
</dbReference>
<dbReference type="RefSeq" id="WP_073195837.1">
    <property type="nucleotide sequence ID" value="NZ_FQXO01000018.1"/>
</dbReference>
<keyword evidence="3" id="KW-0804">Transcription</keyword>
<evidence type="ECO:0000313" key="5">
    <source>
        <dbReference type="EMBL" id="SHH47057.1"/>
    </source>
</evidence>
<keyword evidence="2" id="KW-0238">DNA-binding</keyword>
<organism evidence="5 6">
    <name type="scientific">Caloranaerobacter azorensis DSM 13643</name>
    <dbReference type="NCBI Taxonomy" id="1121264"/>
    <lineage>
        <taxon>Bacteria</taxon>
        <taxon>Bacillati</taxon>
        <taxon>Bacillota</taxon>
        <taxon>Tissierellia</taxon>
        <taxon>Tissierellales</taxon>
        <taxon>Thermohalobacteraceae</taxon>
        <taxon>Caloranaerobacter</taxon>
    </lineage>
</organism>
<sequence length="91" mass="10545">MDKTLEVLKAISDEKRFNIINLLLQHNFCVRALAKRLNLSEAAISQHLKVLREAGLVKGEKKGYYTHYAVNRDILYELSESLKEMAKQDRL</sequence>
<dbReference type="CDD" id="cd00090">
    <property type="entry name" value="HTH_ARSR"/>
    <property type="match status" value="1"/>
</dbReference>
<protein>
    <submittedName>
        <fullName evidence="5">Transcriptional regulator, ArsR family</fullName>
    </submittedName>
</protein>
<gene>
    <name evidence="5" type="ORF">SAMN02745135_00904</name>
</gene>
<dbReference type="InterPro" id="IPR011991">
    <property type="entry name" value="ArsR-like_HTH"/>
</dbReference>
<dbReference type="AlphaFoldDB" id="A0A1M5T8F7"/>
<dbReference type="GO" id="GO:0003677">
    <property type="term" value="F:DNA binding"/>
    <property type="evidence" value="ECO:0007669"/>
    <property type="project" value="UniProtKB-KW"/>
</dbReference>
<feature type="domain" description="HTH arsR-type" evidence="4">
    <location>
        <begin position="1"/>
        <end position="90"/>
    </location>
</feature>
<dbReference type="InterPro" id="IPR001845">
    <property type="entry name" value="HTH_ArsR_DNA-bd_dom"/>
</dbReference>
<evidence type="ECO:0000313" key="6">
    <source>
        <dbReference type="Proteomes" id="UP000183967"/>
    </source>
</evidence>
<proteinExistence type="predicted"/>
<dbReference type="Gene3D" id="1.10.10.10">
    <property type="entry name" value="Winged helix-like DNA-binding domain superfamily/Winged helix DNA-binding domain"/>
    <property type="match status" value="1"/>
</dbReference>
<evidence type="ECO:0000256" key="3">
    <source>
        <dbReference type="ARBA" id="ARBA00023163"/>
    </source>
</evidence>
<name>A0A1M5T8F7_9FIRM</name>